<dbReference type="Gene3D" id="1.10.10.10">
    <property type="entry name" value="Winged helix-like DNA-binding domain superfamily/Winged helix DNA-binding domain"/>
    <property type="match status" value="1"/>
</dbReference>
<comment type="similarity">
    <text evidence="1">Belongs to the LysR transcriptional regulatory family.</text>
</comment>
<dbReference type="Pfam" id="PF03466">
    <property type="entry name" value="LysR_substrate"/>
    <property type="match status" value="1"/>
</dbReference>
<accession>A0ABU2DNV8</accession>
<evidence type="ECO:0000313" key="7">
    <source>
        <dbReference type="Proteomes" id="UP001251870"/>
    </source>
</evidence>
<keyword evidence="7" id="KW-1185">Reference proteome</keyword>
<dbReference type="InterPro" id="IPR036388">
    <property type="entry name" value="WH-like_DNA-bd_sf"/>
</dbReference>
<protein>
    <submittedName>
        <fullName evidence="6">LysR family transcriptional regulator</fullName>
    </submittedName>
</protein>
<gene>
    <name evidence="6" type="ORF">RIL96_01205</name>
</gene>
<evidence type="ECO:0000313" key="6">
    <source>
        <dbReference type="EMBL" id="MDR8018184.1"/>
    </source>
</evidence>
<keyword evidence="2" id="KW-0805">Transcription regulation</keyword>
<dbReference type="SUPFAM" id="SSF53850">
    <property type="entry name" value="Periplasmic binding protein-like II"/>
    <property type="match status" value="1"/>
</dbReference>
<dbReference type="RefSeq" id="WP_310547169.1">
    <property type="nucleotide sequence ID" value="NZ_JAVKGR010000001.1"/>
</dbReference>
<name>A0ABU2DNV8_9MICC</name>
<evidence type="ECO:0000256" key="1">
    <source>
        <dbReference type="ARBA" id="ARBA00009437"/>
    </source>
</evidence>
<keyword evidence="4" id="KW-0804">Transcription</keyword>
<dbReference type="Proteomes" id="UP001251870">
    <property type="component" value="Unassembled WGS sequence"/>
</dbReference>
<dbReference type="CDD" id="cd08414">
    <property type="entry name" value="PBP2_LTTR_aromatics_like"/>
    <property type="match status" value="1"/>
</dbReference>
<dbReference type="PROSITE" id="PS50931">
    <property type="entry name" value="HTH_LYSR"/>
    <property type="match status" value="1"/>
</dbReference>
<dbReference type="EMBL" id="JAVKGR010000001">
    <property type="protein sequence ID" value="MDR8018184.1"/>
    <property type="molecule type" value="Genomic_DNA"/>
</dbReference>
<evidence type="ECO:0000256" key="4">
    <source>
        <dbReference type="ARBA" id="ARBA00023163"/>
    </source>
</evidence>
<organism evidence="6 7">
    <name type="scientific">Nesterenkonia aerolata</name>
    <dbReference type="NCBI Taxonomy" id="3074079"/>
    <lineage>
        <taxon>Bacteria</taxon>
        <taxon>Bacillati</taxon>
        <taxon>Actinomycetota</taxon>
        <taxon>Actinomycetes</taxon>
        <taxon>Micrococcales</taxon>
        <taxon>Micrococcaceae</taxon>
        <taxon>Nesterenkonia</taxon>
    </lineage>
</organism>
<proteinExistence type="inferred from homology"/>
<dbReference type="InterPro" id="IPR036390">
    <property type="entry name" value="WH_DNA-bd_sf"/>
</dbReference>
<dbReference type="SUPFAM" id="SSF46785">
    <property type="entry name" value="Winged helix' DNA-binding domain"/>
    <property type="match status" value="1"/>
</dbReference>
<dbReference type="PRINTS" id="PR00039">
    <property type="entry name" value="HTHLYSR"/>
</dbReference>
<evidence type="ECO:0000256" key="2">
    <source>
        <dbReference type="ARBA" id="ARBA00023015"/>
    </source>
</evidence>
<dbReference type="PANTHER" id="PTHR30346:SF0">
    <property type="entry name" value="HCA OPERON TRANSCRIPTIONAL ACTIVATOR HCAR"/>
    <property type="match status" value="1"/>
</dbReference>
<evidence type="ECO:0000259" key="5">
    <source>
        <dbReference type="PROSITE" id="PS50931"/>
    </source>
</evidence>
<dbReference type="PANTHER" id="PTHR30346">
    <property type="entry name" value="TRANSCRIPTIONAL DUAL REGULATOR HCAR-RELATED"/>
    <property type="match status" value="1"/>
</dbReference>
<comment type="caution">
    <text evidence="6">The sequence shown here is derived from an EMBL/GenBank/DDBJ whole genome shotgun (WGS) entry which is preliminary data.</text>
</comment>
<feature type="domain" description="HTH lysR-type" evidence="5">
    <location>
        <begin position="1"/>
        <end position="58"/>
    </location>
</feature>
<dbReference type="Gene3D" id="3.40.190.10">
    <property type="entry name" value="Periplasmic binding protein-like II"/>
    <property type="match status" value="2"/>
</dbReference>
<dbReference type="Pfam" id="PF00126">
    <property type="entry name" value="HTH_1"/>
    <property type="match status" value="1"/>
</dbReference>
<keyword evidence="3" id="KW-0238">DNA-binding</keyword>
<sequence length="307" mass="32913">MEVQQARVFIAVAEELHFGRAAQRLRLTQSALSRSLAQLERALGAQLVERTTRAVSLTPAGEALLPHAQEIVALVDRSAEIVSAASAGRTGRVRLGFAGPSTNHVVGLLARELRRRLPGLRLELVSSMLSHTSLGQVLEGSLDIALGRWDVLPADVASMVITQEDLVLAMPEGHRLARHARVGMKELARDSWIVLPSGPGAALPQRLHVLAAQAGFVPRITQIAPDSATSMVLVASGFGVALTQSSVQRHIHAPGVVFRELTEAPAPLPVRLIWRRDDTNPALIEVVETAQALHPSTLRAGEPRAAH</sequence>
<dbReference type="InterPro" id="IPR000847">
    <property type="entry name" value="LysR_HTH_N"/>
</dbReference>
<evidence type="ECO:0000256" key="3">
    <source>
        <dbReference type="ARBA" id="ARBA00023125"/>
    </source>
</evidence>
<dbReference type="InterPro" id="IPR005119">
    <property type="entry name" value="LysR_subst-bd"/>
</dbReference>
<reference evidence="6 7" key="1">
    <citation type="submission" date="2023-09" db="EMBL/GenBank/DDBJ databases">
        <title>Description of three actinobacteria isolated from air of manufacturing shop in a pharmaceutical factory.</title>
        <authorList>
            <person name="Zhang D.-F."/>
        </authorList>
    </citation>
    <scope>NUCLEOTIDE SEQUENCE [LARGE SCALE GENOMIC DNA]</scope>
    <source>
        <strain evidence="6 7">LY-0111</strain>
    </source>
</reference>